<dbReference type="InterPro" id="IPR046357">
    <property type="entry name" value="PPIase_dom_sf"/>
</dbReference>
<organism evidence="16 17">
    <name type="scientific">Pseudoruegeria aquimaris</name>
    <dbReference type="NCBI Taxonomy" id="393663"/>
    <lineage>
        <taxon>Bacteria</taxon>
        <taxon>Pseudomonadati</taxon>
        <taxon>Pseudomonadota</taxon>
        <taxon>Alphaproteobacteria</taxon>
        <taxon>Rhodobacterales</taxon>
        <taxon>Roseobacteraceae</taxon>
        <taxon>Pseudoruegeria</taxon>
    </lineage>
</organism>
<dbReference type="PANTHER" id="PTHR47529:SF1">
    <property type="entry name" value="PERIPLASMIC CHAPERONE PPID"/>
    <property type="match status" value="1"/>
</dbReference>
<comment type="similarity">
    <text evidence="11">Belongs to the PpiD chaperone family.</text>
</comment>
<keyword evidence="7 14" id="KW-0472">Membrane</keyword>
<evidence type="ECO:0000256" key="8">
    <source>
        <dbReference type="ARBA" id="ARBA00023186"/>
    </source>
</evidence>
<evidence type="ECO:0000256" key="6">
    <source>
        <dbReference type="ARBA" id="ARBA00022989"/>
    </source>
</evidence>
<comment type="subcellular location">
    <subcellularLocation>
        <location evidence="1">Cell inner membrane</location>
        <topology evidence="1">Single-pass type II membrane protein</topology>
        <orientation evidence="1">Periplasmic side</orientation>
    </subcellularLocation>
</comment>
<dbReference type="SUPFAM" id="SSF54534">
    <property type="entry name" value="FKBP-like"/>
    <property type="match status" value="1"/>
</dbReference>
<proteinExistence type="inferred from homology"/>
<dbReference type="InterPro" id="IPR052029">
    <property type="entry name" value="PpiD_chaperone"/>
</dbReference>
<evidence type="ECO:0000256" key="2">
    <source>
        <dbReference type="ARBA" id="ARBA00018370"/>
    </source>
</evidence>
<keyword evidence="16" id="KW-0413">Isomerase</keyword>
<keyword evidence="3" id="KW-1003">Cell membrane</keyword>
<accession>A0A1Y5RFD0</accession>
<evidence type="ECO:0000256" key="10">
    <source>
        <dbReference type="ARBA" id="ARBA00031484"/>
    </source>
</evidence>
<dbReference type="Gene3D" id="1.10.4030.10">
    <property type="entry name" value="Porin chaperone SurA, peptide-binding domain"/>
    <property type="match status" value="1"/>
</dbReference>
<evidence type="ECO:0000256" key="3">
    <source>
        <dbReference type="ARBA" id="ARBA00022475"/>
    </source>
</evidence>
<reference evidence="16 17" key="1">
    <citation type="submission" date="2017-03" db="EMBL/GenBank/DDBJ databases">
        <authorList>
            <person name="Afonso C.L."/>
            <person name="Miller P.J."/>
            <person name="Scott M.A."/>
            <person name="Spackman E."/>
            <person name="Goraichik I."/>
            <person name="Dimitrov K.M."/>
            <person name="Suarez D.L."/>
            <person name="Swayne D.E."/>
        </authorList>
    </citation>
    <scope>NUCLEOTIDE SEQUENCE [LARGE SCALE GENOMIC DNA]</scope>
    <source>
        <strain evidence="16 17">CECT 7680</strain>
    </source>
</reference>
<dbReference type="Gene3D" id="3.10.50.40">
    <property type="match status" value="1"/>
</dbReference>
<keyword evidence="17" id="KW-1185">Reference proteome</keyword>
<feature type="transmembrane region" description="Helical" evidence="14">
    <location>
        <begin position="12"/>
        <end position="30"/>
    </location>
</feature>
<evidence type="ECO:0000256" key="5">
    <source>
        <dbReference type="ARBA" id="ARBA00022692"/>
    </source>
</evidence>
<evidence type="ECO:0000313" key="17">
    <source>
        <dbReference type="Proteomes" id="UP000193409"/>
    </source>
</evidence>
<evidence type="ECO:0000256" key="7">
    <source>
        <dbReference type="ARBA" id="ARBA00023136"/>
    </source>
</evidence>
<name>A0A1Y5RFD0_9RHOB</name>
<dbReference type="RefSeq" id="WP_085866845.1">
    <property type="nucleotide sequence ID" value="NZ_FWFQ01000001.1"/>
</dbReference>
<dbReference type="Pfam" id="PF13624">
    <property type="entry name" value="SurA_N_3"/>
    <property type="match status" value="1"/>
</dbReference>
<evidence type="ECO:0000256" key="9">
    <source>
        <dbReference type="ARBA" id="ARBA00030642"/>
    </source>
</evidence>
<feature type="domain" description="PpiC" evidence="15">
    <location>
        <begin position="389"/>
        <end position="472"/>
    </location>
</feature>
<dbReference type="GO" id="GO:0003755">
    <property type="term" value="F:peptidyl-prolyl cis-trans isomerase activity"/>
    <property type="evidence" value="ECO:0007669"/>
    <property type="project" value="InterPro"/>
</dbReference>
<evidence type="ECO:0000256" key="1">
    <source>
        <dbReference type="ARBA" id="ARBA00004382"/>
    </source>
</evidence>
<evidence type="ECO:0000256" key="14">
    <source>
        <dbReference type="SAM" id="Phobius"/>
    </source>
</evidence>
<feature type="domain" description="PpiC" evidence="15">
    <location>
        <begin position="246"/>
        <end position="366"/>
    </location>
</feature>
<dbReference type="OrthoDB" id="9768393at2"/>
<evidence type="ECO:0000256" key="13">
    <source>
        <dbReference type="ARBA" id="ARBA00042775"/>
    </source>
</evidence>
<keyword evidence="5 14" id="KW-0812">Transmembrane</keyword>
<dbReference type="PANTHER" id="PTHR47529">
    <property type="entry name" value="PEPTIDYL-PROLYL CIS-TRANS ISOMERASE D"/>
    <property type="match status" value="1"/>
</dbReference>
<evidence type="ECO:0000259" key="15">
    <source>
        <dbReference type="Pfam" id="PF13145"/>
    </source>
</evidence>
<evidence type="ECO:0000256" key="12">
    <source>
        <dbReference type="ARBA" id="ARBA00040743"/>
    </source>
</evidence>
<keyword evidence="6 14" id="KW-1133">Transmembrane helix</keyword>
<evidence type="ECO:0000313" key="16">
    <source>
        <dbReference type="EMBL" id="SLN13337.1"/>
    </source>
</evidence>
<sequence>MASGTKGKASNIFVWIILVLLIIGLAGFGVTNFGGSVNAVAAVGDTEVDINEYARELQSELRAVEAQTGQQMTLAQATAFGMDRAVLQRLLARAALEEETRRIGLSVGDEVVARQLLEIPAFRGLDGTFDREAYAFTLRQSGLNESEFEENLRTDTAAALLQASVVNGVAAPEALTDAILGFVAEKRSFEMIRLTPADIVAAAVEPTEEELRTHYAENEAAYTLPERKKITYAWITPDMLLDTVEVDEDSLRALYQERIEQYQRPERRLVERLVFANEASAQAAMDRFNANEATFEELVEERGLELADIDLGDVTRDDLGNEAGEAVFGLIAPGVVGPLPSSLGPALYRMNAILAAQETSFEEARDELRRELAADRARRIIADSISSVDDLLAGGATVEELAEETDLELGTLEWSPGSKEGIAAYAAFDAAAAAAQQGDFAEVVELEDGGIFALRLDEVIAPTLLPFEEVQDSVYADYKRALENRRLAELAEDLAGRFANAATASELGHEAILEEGLTRDAFVDVSAPDLMMRVFDLALGETAALAGDGEAYVVKLTAITPPDLGDEAVTALRDALNAQSSEAIAQDLLAAYIAAIQSSAGITLNQAAVNAVHAQFP</sequence>
<dbReference type="GO" id="GO:0005886">
    <property type="term" value="C:plasma membrane"/>
    <property type="evidence" value="ECO:0007669"/>
    <property type="project" value="UniProtKB-SubCell"/>
</dbReference>
<dbReference type="Pfam" id="PF13145">
    <property type="entry name" value="Rotamase_2"/>
    <property type="match status" value="2"/>
</dbReference>
<evidence type="ECO:0000256" key="4">
    <source>
        <dbReference type="ARBA" id="ARBA00022519"/>
    </source>
</evidence>
<dbReference type="InterPro" id="IPR027304">
    <property type="entry name" value="Trigger_fact/SurA_dom_sf"/>
</dbReference>
<keyword evidence="8" id="KW-0143">Chaperone</keyword>
<dbReference type="EMBL" id="FWFQ01000001">
    <property type="protein sequence ID" value="SLN13337.1"/>
    <property type="molecule type" value="Genomic_DNA"/>
</dbReference>
<keyword evidence="4" id="KW-0997">Cell inner membrane</keyword>
<dbReference type="Proteomes" id="UP000193409">
    <property type="component" value="Unassembled WGS sequence"/>
</dbReference>
<dbReference type="SUPFAM" id="SSF109998">
    <property type="entry name" value="Triger factor/SurA peptide-binding domain-like"/>
    <property type="match status" value="1"/>
</dbReference>
<protein>
    <recommendedName>
        <fullName evidence="2">Parvulin-like PPIase</fullName>
    </recommendedName>
    <alternativeName>
        <fullName evidence="9">Peptidyl-prolyl cis-trans isomerase plp</fullName>
    </alternativeName>
    <alternativeName>
        <fullName evidence="12">Periplasmic chaperone PpiD</fullName>
    </alternativeName>
    <alternativeName>
        <fullName evidence="13">Periplasmic folding chaperone</fullName>
    </alternativeName>
    <alternativeName>
        <fullName evidence="10">Rotamase plp</fullName>
    </alternativeName>
</protein>
<dbReference type="AlphaFoldDB" id="A0A1Y5RFD0"/>
<gene>
    <name evidence="16" type="primary">ppiD</name>
    <name evidence="16" type="ORF">PSA7680_00266</name>
</gene>
<dbReference type="InterPro" id="IPR000297">
    <property type="entry name" value="PPIase_PpiC"/>
</dbReference>
<evidence type="ECO:0000256" key="11">
    <source>
        <dbReference type="ARBA" id="ARBA00038408"/>
    </source>
</evidence>